<dbReference type="Gene3D" id="2.40.40.10">
    <property type="entry name" value="RlpA-like domain"/>
    <property type="match status" value="1"/>
</dbReference>
<feature type="chain" id="PRO_5012045476" description="peptidoglycan lytic exotransglycosylase" evidence="7">
    <location>
        <begin position="16"/>
        <end position="406"/>
    </location>
</feature>
<dbReference type="RefSeq" id="WP_035549760.1">
    <property type="nucleotide sequence ID" value="NZ_AWFH01000006.1"/>
</dbReference>
<dbReference type="InterPro" id="IPR005300">
    <property type="entry name" value="MltA_B"/>
</dbReference>
<dbReference type="PANTHER" id="PTHR30124:SF0">
    <property type="entry name" value="MEMBRANE-BOUND LYTIC MUREIN TRANSGLYCOSYLASE A"/>
    <property type="match status" value="1"/>
</dbReference>
<dbReference type="CDD" id="cd14485">
    <property type="entry name" value="mltA_like_LT_A"/>
    <property type="match status" value="1"/>
</dbReference>
<gene>
    <name evidence="9" type="ORF">HY36_14880</name>
</gene>
<evidence type="ECO:0000259" key="8">
    <source>
        <dbReference type="SMART" id="SM00925"/>
    </source>
</evidence>
<feature type="signal peptide" evidence="7">
    <location>
        <begin position="1"/>
        <end position="15"/>
    </location>
</feature>
<organism evidence="9 10">
    <name type="scientific">Hyphomonas atlantica</name>
    <dbReference type="NCBI Taxonomy" id="1280948"/>
    <lineage>
        <taxon>Bacteria</taxon>
        <taxon>Pseudomonadati</taxon>
        <taxon>Pseudomonadota</taxon>
        <taxon>Alphaproteobacteria</taxon>
        <taxon>Hyphomonadales</taxon>
        <taxon>Hyphomonadaceae</taxon>
        <taxon>Hyphomonas</taxon>
    </lineage>
</organism>
<dbReference type="GO" id="GO:0004553">
    <property type="term" value="F:hydrolase activity, hydrolyzing O-glycosyl compounds"/>
    <property type="evidence" value="ECO:0007669"/>
    <property type="project" value="InterPro"/>
</dbReference>
<dbReference type="CDD" id="cd14668">
    <property type="entry name" value="mlta_B"/>
    <property type="match status" value="1"/>
</dbReference>
<evidence type="ECO:0000313" key="10">
    <source>
        <dbReference type="Proteomes" id="UP000024547"/>
    </source>
</evidence>
<dbReference type="InterPro" id="IPR036908">
    <property type="entry name" value="RlpA-like_sf"/>
</dbReference>
<dbReference type="GO" id="GO:0019867">
    <property type="term" value="C:outer membrane"/>
    <property type="evidence" value="ECO:0007669"/>
    <property type="project" value="InterPro"/>
</dbReference>
<reference evidence="9 10" key="1">
    <citation type="journal article" date="2014" name="Antonie Van Leeuwenhoek">
        <title>Hyphomonas beringensis sp. nov. and Hyphomonas chukchiensis sp. nov., isolated from surface seawater of the Bering Sea and Chukchi Sea.</title>
        <authorList>
            <person name="Li C."/>
            <person name="Lai Q."/>
            <person name="Li G."/>
            <person name="Dong C."/>
            <person name="Wang J."/>
            <person name="Liao Y."/>
            <person name="Shao Z."/>
        </authorList>
    </citation>
    <scope>NUCLEOTIDE SEQUENCE [LARGE SCALE GENOMIC DNA]</scope>
    <source>
        <strain evidence="9 10">22II1-22F38</strain>
    </source>
</reference>
<keyword evidence="7" id="KW-0732">Signal</keyword>
<dbReference type="GO" id="GO:0009253">
    <property type="term" value="P:peptidoglycan catabolic process"/>
    <property type="evidence" value="ECO:0007669"/>
    <property type="project" value="TreeGrafter"/>
</dbReference>
<dbReference type="SMART" id="SM00925">
    <property type="entry name" value="MltA"/>
    <property type="match status" value="1"/>
</dbReference>
<dbReference type="Pfam" id="PF06725">
    <property type="entry name" value="3D"/>
    <property type="match status" value="1"/>
</dbReference>
<comment type="catalytic activity">
    <reaction evidence="1">
        <text>Exolytic cleavage of the (1-&gt;4)-beta-glycosidic linkage between N-acetylmuramic acid (MurNAc) and N-acetylglucosamine (GlcNAc) residues in peptidoglycan, from either the reducing or the non-reducing ends of the peptidoglycan chains, with concomitant formation of a 1,6-anhydrobond in the MurNAc residue.</text>
        <dbReference type="EC" id="4.2.2.n1"/>
    </reaction>
</comment>
<evidence type="ECO:0000256" key="3">
    <source>
        <dbReference type="ARBA" id="ARBA00023239"/>
    </source>
</evidence>
<dbReference type="GO" id="GO:0071555">
    <property type="term" value="P:cell wall organization"/>
    <property type="evidence" value="ECO:0007669"/>
    <property type="project" value="UniProtKB-KW"/>
</dbReference>
<dbReference type="InterPro" id="IPR026044">
    <property type="entry name" value="MltA"/>
</dbReference>
<dbReference type="Proteomes" id="UP000024547">
    <property type="component" value="Unassembled WGS sequence"/>
</dbReference>
<keyword evidence="4" id="KW-0961">Cell wall biogenesis/degradation</keyword>
<evidence type="ECO:0000256" key="5">
    <source>
        <dbReference type="ARBA" id="ARBA00030918"/>
    </source>
</evidence>
<sequence>MLRRFLLLASACVLAACQSAPPPAPAPRPAPTRPVEQAPLPPAAIEHPASFRELPNWETAPIELPLSAFKRSCVKLKDRSAGDYLASVAPWAGYVAEWLPACNLVDDAVDDESARQILESLFTPVEIIDPAGKSRFTGYFEPLYEARYTPTPPFTEPVPALPTDLVPNGASPKQRLRNGGTRPYPARADITTNGVSAIAYAHPADVFFLQIQGSGRLRFPDGRTVRAAYAAHNGHPFKSTANWLMETGRITPGEASMQGIRAWMDRAGPIETRLAMNQNPRFVFFRALPEGDPNLGPEGAQGVPLTPLSSMAVDTDIHPLGVPMYVQTTAPGLGGDWAGMLIAQDTGGAIKGAVRGDLYFGTGVEAGERAGTMNAPGRLWVFLPKGVAERLEQTDIAALGFQAGSP</sequence>
<dbReference type="OrthoDB" id="9783686at2"/>
<accession>A0A059E7F7</accession>
<protein>
    <recommendedName>
        <fullName evidence="2">peptidoglycan lytic exotransglycosylase</fullName>
        <ecNumber evidence="2">4.2.2.n1</ecNumber>
    </recommendedName>
    <alternativeName>
        <fullName evidence="5">Murein hydrolase A</fullName>
    </alternativeName>
</protein>
<dbReference type="PROSITE" id="PS51257">
    <property type="entry name" value="PROKAR_LIPOPROTEIN"/>
    <property type="match status" value="1"/>
</dbReference>
<evidence type="ECO:0000256" key="1">
    <source>
        <dbReference type="ARBA" id="ARBA00001420"/>
    </source>
</evidence>
<dbReference type="EC" id="4.2.2.n1" evidence="2"/>
<dbReference type="PATRIC" id="fig|1280948.3.peg.1212"/>
<evidence type="ECO:0000256" key="4">
    <source>
        <dbReference type="ARBA" id="ARBA00023316"/>
    </source>
</evidence>
<evidence type="ECO:0000256" key="6">
    <source>
        <dbReference type="SAM" id="MobiDB-lite"/>
    </source>
</evidence>
<dbReference type="SUPFAM" id="SSF50685">
    <property type="entry name" value="Barwin-like endoglucanases"/>
    <property type="match status" value="1"/>
</dbReference>
<evidence type="ECO:0000256" key="2">
    <source>
        <dbReference type="ARBA" id="ARBA00012587"/>
    </source>
</evidence>
<dbReference type="AlphaFoldDB" id="A0A059E7F7"/>
<evidence type="ECO:0000256" key="7">
    <source>
        <dbReference type="SAM" id="SignalP"/>
    </source>
</evidence>
<keyword evidence="3" id="KW-0456">Lyase</keyword>
<feature type="domain" description="Lytic transglycosylase MltA" evidence="8">
    <location>
        <begin position="143"/>
        <end position="286"/>
    </location>
</feature>
<dbReference type="GO" id="GO:0008933">
    <property type="term" value="F:peptidoglycan lytic transglycosylase activity"/>
    <property type="evidence" value="ECO:0007669"/>
    <property type="project" value="TreeGrafter"/>
</dbReference>
<dbReference type="eggNOG" id="COG2821">
    <property type="taxonomic scope" value="Bacteria"/>
</dbReference>
<feature type="region of interest" description="Disordered" evidence="6">
    <location>
        <begin position="165"/>
        <end position="187"/>
    </location>
</feature>
<comment type="caution">
    <text evidence="9">The sequence shown here is derived from an EMBL/GenBank/DDBJ whole genome shotgun (WGS) entry which is preliminary data.</text>
</comment>
<dbReference type="Gene3D" id="2.40.240.50">
    <property type="entry name" value="Barwin-like endoglucanases"/>
    <property type="match status" value="1"/>
</dbReference>
<dbReference type="EMBL" id="AWFH01000006">
    <property type="protein sequence ID" value="KCZ63578.1"/>
    <property type="molecule type" value="Genomic_DNA"/>
</dbReference>
<dbReference type="PIRSF" id="PIRSF019422">
    <property type="entry name" value="MltA"/>
    <property type="match status" value="1"/>
</dbReference>
<name>A0A059E7F7_9PROT</name>
<dbReference type="STRING" id="1280948.HY36_14880"/>
<dbReference type="InterPro" id="IPR010611">
    <property type="entry name" value="3D_dom"/>
</dbReference>
<keyword evidence="10" id="KW-1185">Reference proteome</keyword>
<dbReference type="PANTHER" id="PTHR30124">
    <property type="entry name" value="MEMBRANE-BOUND LYTIC MUREIN TRANSGLYCOSYLASE A"/>
    <property type="match status" value="1"/>
</dbReference>
<dbReference type="Pfam" id="PF03562">
    <property type="entry name" value="MltA"/>
    <property type="match status" value="1"/>
</dbReference>
<proteinExistence type="predicted"/>
<evidence type="ECO:0000313" key="9">
    <source>
        <dbReference type="EMBL" id="KCZ63578.1"/>
    </source>
</evidence>
<dbReference type="GO" id="GO:0009254">
    <property type="term" value="P:peptidoglycan turnover"/>
    <property type="evidence" value="ECO:0007669"/>
    <property type="project" value="InterPro"/>
</dbReference>